<dbReference type="PANTHER" id="PTHR43963:SF4">
    <property type="entry name" value="CARBONYL REDUCTASE (NADPH)"/>
    <property type="match status" value="1"/>
</dbReference>
<accession>A0A0B7AQJ4</accession>
<proteinExistence type="inferred from homology"/>
<evidence type="ECO:0000256" key="3">
    <source>
        <dbReference type="ARBA" id="ARBA00023002"/>
    </source>
</evidence>
<keyword evidence="3" id="KW-0560">Oxidoreductase</keyword>
<dbReference type="Pfam" id="PF00106">
    <property type="entry name" value="adh_short"/>
    <property type="match status" value="1"/>
</dbReference>
<sequence>MAQKVAVVTGSNKGIGFAIVRALCKQYDGDVFLTSRDEGRGKAAVKELEKEGLHPKYFLLDINNRKNVEELRDFLQKNYNGLDVLINNAGIAFRKLC</sequence>
<evidence type="ECO:0000256" key="2">
    <source>
        <dbReference type="ARBA" id="ARBA00022857"/>
    </source>
</evidence>
<dbReference type="GO" id="GO:0004090">
    <property type="term" value="F:carbonyl reductase (NADPH) activity"/>
    <property type="evidence" value="ECO:0007669"/>
    <property type="project" value="TreeGrafter"/>
</dbReference>
<protein>
    <submittedName>
        <fullName evidence="4">Uncharacterized protein</fullName>
    </submittedName>
</protein>
<dbReference type="PRINTS" id="PR00081">
    <property type="entry name" value="GDHRDH"/>
</dbReference>
<dbReference type="AlphaFoldDB" id="A0A0B7AQJ4"/>
<dbReference type="InterPro" id="IPR002347">
    <property type="entry name" value="SDR_fam"/>
</dbReference>
<dbReference type="InterPro" id="IPR036291">
    <property type="entry name" value="NAD(P)-bd_dom_sf"/>
</dbReference>
<reference evidence="4" key="1">
    <citation type="submission" date="2014-12" db="EMBL/GenBank/DDBJ databases">
        <title>Insight into the proteome of Arion vulgaris.</title>
        <authorList>
            <person name="Aradska J."/>
            <person name="Bulat T."/>
            <person name="Smidak R."/>
            <person name="Sarate P."/>
            <person name="Gangsoo J."/>
            <person name="Sialana F."/>
            <person name="Bilban M."/>
            <person name="Lubec G."/>
        </authorList>
    </citation>
    <scope>NUCLEOTIDE SEQUENCE</scope>
    <source>
        <tissue evidence="4">Skin</tissue>
    </source>
</reference>
<comment type="similarity">
    <text evidence="1">Belongs to the short-chain dehydrogenases/reductases (SDR) family.</text>
</comment>
<name>A0A0B7AQJ4_9EUPU</name>
<keyword evidence="2" id="KW-0521">NADP</keyword>
<evidence type="ECO:0000313" key="4">
    <source>
        <dbReference type="EMBL" id="CEK83294.1"/>
    </source>
</evidence>
<organism evidence="4">
    <name type="scientific">Arion vulgaris</name>
    <dbReference type="NCBI Taxonomy" id="1028688"/>
    <lineage>
        <taxon>Eukaryota</taxon>
        <taxon>Metazoa</taxon>
        <taxon>Spiralia</taxon>
        <taxon>Lophotrochozoa</taxon>
        <taxon>Mollusca</taxon>
        <taxon>Gastropoda</taxon>
        <taxon>Heterobranchia</taxon>
        <taxon>Euthyneura</taxon>
        <taxon>Panpulmonata</taxon>
        <taxon>Eupulmonata</taxon>
        <taxon>Stylommatophora</taxon>
        <taxon>Helicina</taxon>
        <taxon>Arionoidea</taxon>
        <taxon>Arionidae</taxon>
        <taxon>Arion</taxon>
    </lineage>
</organism>
<dbReference type="SUPFAM" id="SSF51735">
    <property type="entry name" value="NAD(P)-binding Rossmann-fold domains"/>
    <property type="match status" value="1"/>
</dbReference>
<evidence type="ECO:0000256" key="1">
    <source>
        <dbReference type="ARBA" id="ARBA00006484"/>
    </source>
</evidence>
<dbReference type="EMBL" id="HACG01036429">
    <property type="protein sequence ID" value="CEK83294.1"/>
    <property type="molecule type" value="Transcribed_RNA"/>
</dbReference>
<dbReference type="PANTHER" id="PTHR43963">
    <property type="entry name" value="CARBONYL REDUCTASE 1-RELATED"/>
    <property type="match status" value="1"/>
</dbReference>
<gene>
    <name evidence="4" type="primary">ORF136293</name>
</gene>
<dbReference type="Gene3D" id="3.40.50.720">
    <property type="entry name" value="NAD(P)-binding Rossmann-like Domain"/>
    <property type="match status" value="1"/>
</dbReference>